<evidence type="ECO:0000313" key="2">
    <source>
        <dbReference type="EMBL" id="KOC69798.1"/>
    </source>
</evidence>
<dbReference type="EMBL" id="KQ414599">
    <property type="protein sequence ID" value="KOC69798.1"/>
    <property type="molecule type" value="Genomic_DNA"/>
</dbReference>
<dbReference type="Proteomes" id="UP000053825">
    <property type="component" value="Unassembled WGS sequence"/>
</dbReference>
<feature type="compositionally biased region" description="Basic residues" evidence="1">
    <location>
        <begin position="18"/>
        <end position="30"/>
    </location>
</feature>
<evidence type="ECO:0000256" key="1">
    <source>
        <dbReference type="SAM" id="MobiDB-lite"/>
    </source>
</evidence>
<gene>
    <name evidence="2" type="ORF">WH47_07538</name>
</gene>
<name>A0A0L7RG37_9HYME</name>
<evidence type="ECO:0000313" key="3">
    <source>
        <dbReference type="Proteomes" id="UP000053825"/>
    </source>
</evidence>
<feature type="region of interest" description="Disordered" evidence="1">
    <location>
        <begin position="14"/>
        <end position="58"/>
    </location>
</feature>
<protein>
    <submittedName>
        <fullName evidence="2">Uncharacterized protein</fullName>
    </submittedName>
</protein>
<accession>A0A0L7RG37</accession>
<feature type="compositionally biased region" description="Basic and acidic residues" evidence="1">
    <location>
        <begin position="31"/>
        <end position="44"/>
    </location>
</feature>
<keyword evidence="3" id="KW-1185">Reference proteome</keyword>
<dbReference type="AlphaFoldDB" id="A0A0L7RG37"/>
<organism evidence="2 3">
    <name type="scientific">Habropoda laboriosa</name>
    <dbReference type="NCBI Taxonomy" id="597456"/>
    <lineage>
        <taxon>Eukaryota</taxon>
        <taxon>Metazoa</taxon>
        <taxon>Ecdysozoa</taxon>
        <taxon>Arthropoda</taxon>
        <taxon>Hexapoda</taxon>
        <taxon>Insecta</taxon>
        <taxon>Pterygota</taxon>
        <taxon>Neoptera</taxon>
        <taxon>Endopterygota</taxon>
        <taxon>Hymenoptera</taxon>
        <taxon>Apocrita</taxon>
        <taxon>Aculeata</taxon>
        <taxon>Apoidea</taxon>
        <taxon>Anthophila</taxon>
        <taxon>Apidae</taxon>
        <taxon>Habropoda</taxon>
    </lineage>
</organism>
<reference evidence="2 3" key="1">
    <citation type="submission" date="2015-07" db="EMBL/GenBank/DDBJ databases">
        <title>The genome of Habropoda laboriosa.</title>
        <authorList>
            <person name="Pan H."/>
            <person name="Kapheim K."/>
        </authorList>
    </citation>
    <scope>NUCLEOTIDE SEQUENCE [LARGE SCALE GENOMIC DNA]</scope>
    <source>
        <strain evidence="2">0110345459</strain>
    </source>
</reference>
<sequence length="212" mass="23653">MKFPPFVRRFSGRSCVHGVKKRERKRRRKKSKEDTKEREDRTEKGGTAQAEESPSISSMRNPTIFFDYALAGIEMNTASIIKIWENMEKTQASPEEVYEVLNNDDETTNEVVEGGNNDDDVDDRPRRCRCGTNDARNDTEWRALGAIAKHTRATSIAPARHQAHDCLSTEGLAGGCFDSGSPVQSVARGGLRGVRGVLLPDTSAPSGEWWRI</sequence>
<proteinExistence type="predicted"/>